<protein>
    <submittedName>
        <fullName evidence="1">Uncharacterized protein</fullName>
    </submittedName>
</protein>
<dbReference type="EMBL" id="KI301086">
    <property type="protein sequence ID" value="ERZ95637.1"/>
    <property type="molecule type" value="Genomic_DNA"/>
</dbReference>
<accession>U9SNQ1</accession>
<proteinExistence type="predicted"/>
<dbReference type="AlphaFoldDB" id="U9SNQ1"/>
<reference evidence="1" key="1">
    <citation type="submission" date="2013-07" db="EMBL/GenBank/DDBJ databases">
        <title>The genome of an arbuscular mycorrhizal fungus provides insights into the evolution of the oldest plant symbiosis.</title>
        <authorList>
            <consortium name="DOE Joint Genome Institute"/>
            <person name="Tisserant E."/>
            <person name="Malbreil M."/>
            <person name="Kuo A."/>
            <person name="Kohler A."/>
            <person name="Symeonidi A."/>
            <person name="Balestrini R."/>
            <person name="Charron P."/>
            <person name="Duensing N."/>
            <person name="Frei-dit-Frey N."/>
            <person name="Gianinazzi-Pearson V."/>
            <person name="Gilbert B."/>
            <person name="Handa Y."/>
            <person name="Hijri M."/>
            <person name="Kaul R."/>
            <person name="Kawaguchi M."/>
            <person name="Krajinski F."/>
            <person name="Lammers P."/>
            <person name="Lapierre D."/>
            <person name="Masclaux F.G."/>
            <person name="Murat C."/>
            <person name="Morin E."/>
            <person name="Ndikumana S."/>
            <person name="Pagni M."/>
            <person name="Petitpierre D."/>
            <person name="Requena N."/>
            <person name="Rosikiewicz P."/>
            <person name="Riley R."/>
            <person name="Saito K."/>
            <person name="San Clemente H."/>
            <person name="Shapiro H."/>
            <person name="van Tuinen D."/>
            <person name="Becard G."/>
            <person name="Bonfante P."/>
            <person name="Paszkowski U."/>
            <person name="Shachar-Hill Y."/>
            <person name="Young J.P."/>
            <person name="Sanders I.R."/>
            <person name="Henrissat B."/>
            <person name="Rensing S.A."/>
            <person name="Grigoriev I.V."/>
            <person name="Corradi N."/>
            <person name="Roux C."/>
            <person name="Martin F."/>
        </authorList>
    </citation>
    <scope>NUCLEOTIDE SEQUENCE</scope>
    <source>
        <strain evidence="1">DAOM 197198</strain>
    </source>
</reference>
<sequence>MPSRHFLKHLSVVERQDAQVRVKNLGYVINRARLYSNNSMDISRYFCFRSHLRYNLNVYIEYYPKTHRTTNNCSQSLARVAYLRCSIILLNVIFFDSLNIDRVMTNEKILI</sequence>
<name>U9SNQ1_RHIID</name>
<evidence type="ECO:0000313" key="1">
    <source>
        <dbReference type="EMBL" id="ERZ95637.1"/>
    </source>
</evidence>
<dbReference type="HOGENOM" id="CLU_2159766_0_0_1"/>
<organism evidence="1">
    <name type="scientific">Rhizophagus irregularis (strain DAOM 181602 / DAOM 197198 / MUCL 43194)</name>
    <name type="common">Arbuscular mycorrhizal fungus</name>
    <name type="synonym">Glomus intraradices</name>
    <dbReference type="NCBI Taxonomy" id="747089"/>
    <lineage>
        <taxon>Eukaryota</taxon>
        <taxon>Fungi</taxon>
        <taxon>Fungi incertae sedis</taxon>
        <taxon>Mucoromycota</taxon>
        <taxon>Glomeromycotina</taxon>
        <taxon>Glomeromycetes</taxon>
        <taxon>Glomerales</taxon>
        <taxon>Glomeraceae</taxon>
        <taxon>Rhizophagus</taxon>
    </lineage>
</organism>
<gene>
    <name evidence="1" type="ORF">GLOINDRAFT_89952</name>
</gene>